<feature type="transmembrane region" description="Helical" evidence="1">
    <location>
        <begin position="105"/>
        <end position="124"/>
    </location>
</feature>
<feature type="transmembrane region" description="Helical" evidence="1">
    <location>
        <begin position="289"/>
        <end position="309"/>
    </location>
</feature>
<dbReference type="RefSeq" id="WP_174827307.1">
    <property type="nucleotide sequence ID" value="NZ_BBQY01000022.1"/>
</dbReference>
<feature type="transmembrane region" description="Helical" evidence="1">
    <location>
        <begin position="193"/>
        <end position="214"/>
    </location>
</feature>
<dbReference type="Proteomes" id="UP000290975">
    <property type="component" value="Unassembled WGS sequence"/>
</dbReference>
<feature type="transmembrane region" description="Helical" evidence="1">
    <location>
        <begin position="257"/>
        <end position="277"/>
    </location>
</feature>
<dbReference type="STRING" id="1192759.GCA_000277525_03509"/>
<evidence type="ECO:0000256" key="1">
    <source>
        <dbReference type="SAM" id="Phobius"/>
    </source>
</evidence>
<organism evidence="2 3">
    <name type="scientific">Sphingobium xenophagum</name>
    <dbReference type="NCBI Taxonomy" id="121428"/>
    <lineage>
        <taxon>Bacteria</taxon>
        <taxon>Pseudomonadati</taxon>
        <taxon>Pseudomonadota</taxon>
        <taxon>Alphaproteobacteria</taxon>
        <taxon>Sphingomonadales</taxon>
        <taxon>Sphingomonadaceae</taxon>
        <taxon>Sphingobium</taxon>
    </lineage>
</organism>
<sequence length="587" mass="62046">MASLPAPDGKRAALLALLAWLLCSAAMLWLFRGDFATLGFRDPDDAMRLVQVRDWIGGQAFWDVSQHRVNPPIGGPMHWSRIVDMPIAALILLLRPLLGMAMAELVACAVVPLLLLGGMTAALFVATRRIAGTIVALLAVILLLTAPSILVQFTPLRIDHHGWQIMAAALALGGAMDLRPVRGGVVSGLALALWLQISSEGLPYAALFAALFALRHWIDRAETPRFVGFTVALGAGALIPLILLRGPSAVLARQCDALSFVYVWPLVALAVATPAAARLIGPSTALRRCLIGAIGGGAALATFLLTGGACLSGDPFAALGPLAYKLWYLQVMEGRPIWEQSRLMVGVILLPSLFGLIATLLAARAASGLVRMRWLTVALLLAGAMLVAIMVMRAVSVAHLFALPGTTWLLVTLFRRVQASASAMVRIGGSVALVLLTPAGLCALWVALAATPEPARNASANCRAATVLAPLRTLAPTTLFAPIDLGPDILVQTRHSVIGTAHHRNAAGITAVIEGFVDAPDQARTVIGATSARYVVTCDGLNEYRLYGQANGEGLAAMLARGTIPQWLEPLPTKGPLKIYRIRPPRS</sequence>
<dbReference type="AlphaFoldDB" id="A0A401J5N2"/>
<evidence type="ECO:0000313" key="3">
    <source>
        <dbReference type="Proteomes" id="UP000290975"/>
    </source>
</evidence>
<keyword evidence="1" id="KW-0812">Transmembrane</keyword>
<evidence type="ECO:0000313" key="2">
    <source>
        <dbReference type="EMBL" id="GBH31962.1"/>
    </source>
</evidence>
<feature type="transmembrane region" description="Helical" evidence="1">
    <location>
        <begin position="397"/>
        <end position="415"/>
    </location>
</feature>
<feature type="transmembrane region" description="Helical" evidence="1">
    <location>
        <begin position="12"/>
        <end position="31"/>
    </location>
</feature>
<feature type="transmembrane region" description="Helical" evidence="1">
    <location>
        <begin position="374"/>
        <end position="391"/>
    </location>
</feature>
<dbReference type="EMBL" id="BBQY01000022">
    <property type="protein sequence ID" value="GBH31962.1"/>
    <property type="molecule type" value="Genomic_DNA"/>
</dbReference>
<accession>A0A401J5N2</accession>
<gene>
    <name evidence="2" type="ORF">MBESOW_P3223</name>
</gene>
<keyword evidence="1" id="KW-1133">Transmembrane helix</keyword>
<feature type="transmembrane region" description="Helical" evidence="1">
    <location>
        <begin position="427"/>
        <end position="448"/>
    </location>
</feature>
<feature type="transmembrane region" description="Helical" evidence="1">
    <location>
        <begin position="130"/>
        <end position="151"/>
    </location>
</feature>
<comment type="caution">
    <text evidence="2">The sequence shown here is derived from an EMBL/GenBank/DDBJ whole genome shotgun (WGS) entry which is preliminary data.</text>
</comment>
<keyword evidence="1" id="KW-0472">Membrane</keyword>
<evidence type="ECO:0008006" key="4">
    <source>
        <dbReference type="Google" id="ProtNLM"/>
    </source>
</evidence>
<reference evidence="2 3" key="1">
    <citation type="submission" date="2014-12" db="EMBL/GenBank/DDBJ databases">
        <title>Whole genome sequencing of Sphingobium xenophagum OW59.</title>
        <authorList>
            <person name="Ohta Y."/>
            <person name="Nishi S."/>
            <person name="Hatada Y."/>
        </authorList>
    </citation>
    <scope>NUCLEOTIDE SEQUENCE [LARGE SCALE GENOMIC DNA]</scope>
    <source>
        <strain evidence="2 3">OW59</strain>
    </source>
</reference>
<feature type="transmembrane region" description="Helical" evidence="1">
    <location>
        <begin position="343"/>
        <end position="362"/>
    </location>
</feature>
<protein>
    <recommendedName>
        <fullName evidence="4">Mlr4739 protein</fullName>
    </recommendedName>
</protein>
<keyword evidence="3" id="KW-1185">Reference proteome</keyword>
<name>A0A401J5N2_SPHXE</name>
<feature type="transmembrane region" description="Helical" evidence="1">
    <location>
        <begin position="226"/>
        <end position="245"/>
    </location>
</feature>
<proteinExistence type="predicted"/>